<dbReference type="PROSITE" id="PS00022">
    <property type="entry name" value="EGF_1"/>
    <property type="match status" value="1"/>
</dbReference>
<keyword evidence="2 7" id="KW-0732">Signal</keyword>
<evidence type="ECO:0000256" key="1">
    <source>
        <dbReference type="ARBA" id="ARBA00022536"/>
    </source>
</evidence>
<keyword evidence="11" id="KW-1185">Reference proteome</keyword>
<sequence>MLLLVLQALLPCFCTLLPGVEPAVSLEDFYPFGPDQGDTQTTAQDDGGSGLREISVAFPFFGDRHSGLYVNNNGLVSFLREVSQFTPVAFPIAGDRRVVAPFWADVDNRLAGSVLYRQSQDASILRRASGDVRTYFAEFPDFNATWVLISTWHQVTFFGGNSQTPVNTFQVVLITDGELSFTIFQYNNITWTTGRHASSGGNLLGLGGIAAQAGFNAGDGRRYFNIPGSRTADVVGLEETTNVGYPGRWVFRIDDANVEVGGCNSGENVNECASNPCQNGGSCKDQINGFICECPPGYMGVHCQTGTFHPFPQAVMTQSRFPIYNLPFMQRLCFHSIGIGCDICMLLPFQS</sequence>
<evidence type="ECO:0000256" key="3">
    <source>
        <dbReference type="ARBA" id="ARBA00022737"/>
    </source>
</evidence>
<organism evidence="10 11">
    <name type="scientific">Poecilia mexicana</name>
    <dbReference type="NCBI Taxonomy" id="48701"/>
    <lineage>
        <taxon>Eukaryota</taxon>
        <taxon>Metazoa</taxon>
        <taxon>Chordata</taxon>
        <taxon>Craniata</taxon>
        <taxon>Vertebrata</taxon>
        <taxon>Euteleostomi</taxon>
        <taxon>Actinopterygii</taxon>
        <taxon>Neopterygii</taxon>
        <taxon>Teleostei</taxon>
        <taxon>Neoteleostei</taxon>
        <taxon>Acanthomorphata</taxon>
        <taxon>Ovalentaria</taxon>
        <taxon>Atherinomorphae</taxon>
        <taxon>Cyprinodontiformes</taxon>
        <taxon>Poeciliidae</taxon>
        <taxon>Poeciliinae</taxon>
        <taxon>Poecilia</taxon>
    </lineage>
</organism>
<evidence type="ECO:0000256" key="7">
    <source>
        <dbReference type="SAM" id="SignalP"/>
    </source>
</evidence>
<evidence type="ECO:0000259" key="8">
    <source>
        <dbReference type="PROSITE" id="PS50026"/>
    </source>
</evidence>
<dbReference type="PROSITE" id="PS01187">
    <property type="entry name" value="EGF_CA"/>
    <property type="match status" value="1"/>
</dbReference>
<evidence type="ECO:0000313" key="10">
    <source>
        <dbReference type="Ensembl" id="ENSPMEP00000005501.1"/>
    </source>
</evidence>
<feature type="chain" id="PRO_5017378646" description="Sushi, nidogen and EGF-like domain-containing protein 1" evidence="7">
    <location>
        <begin position="23"/>
        <end position="351"/>
    </location>
</feature>
<proteinExistence type="predicted"/>
<evidence type="ECO:0008006" key="12">
    <source>
        <dbReference type="Google" id="ProtNLM"/>
    </source>
</evidence>
<keyword evidence="3" id="KW-0677">Repeat</keyword>
<feature type="domain" description="NIDO" evidence="9">
    <location>
        <begin position="101"/>
        <end position="256"/>
    </location>
</feature>
<dbReference type="InterPro" id="IPR001881">
    <property type="entry name" value="EGF-like_Ca-bd_dom"/>
</dbReference>
<dbReference type="InterPro" id="IPR018097">
    <property type="entry name" value="EGF_Ca-bd_CS"/>
</dbReference>
<dbReference type="PRINTS" id="PR00010">
    <property type="entry name" value="EGFBLOOD"/>
</dbReference>
<reference evidence="10" key="2">
    <citation type="submission" date="2025-09" db="UniProtKB">
        <authorList>
            <consortium name="Ensembl"/>
        </authorList>
    </citation>
    <scope>IDENTIFICATION</scope>
</reference>
<dbReference type="Proteomes" id="UP000261480">
    <property type="component" value="Unplaced"/>
</dbReference>
<dbReference type="Pfam" id="PF06119">
    <property type="entry name" value="NIDO"/>
    <property type="match status" value="1"/>
</dbReference>
<dbReference type="SMART" id="SM00539">
    <property type="entry name" value="NIDO"/>
    <property type="match status" value="1"/>
</dbReference>
<dbReference type="InterPro" id="IPR013032">
    <property type="entry name" value="EGF-like_CS"/>
</dbReference>
<keyword evidence="1 6" id="KW-0245">EGF-like domain</keyword>
<dbReference type="FunFam" id="2.10.25.10:FF:000004">
    <property type="entry name" value="Neurogenic locus notch 1"/>
    <property type="match status" value="1"/>
</dbReference>
<evidence type="ECO:0000259" key="9">
    <source>
        <dbReference type="PROSITE" id="PS51220"/>
    </source>
</evidence>
<dbReference type="InterPro" id="IPR003886">
    <property type="entry name" value="NIDO_dom"/>
</dbReference>
<dbReference type="CDD" id="cd00054">
    <property type="entry name" value="EGF_CA"/>
    <property type="match status" value="1"/>
</dbReference>
<dbReference type="Gene3D" id="2.10.25.10">
    <property type="entry name" value="Laminin"/>
    <property type="match status" value="1"/>
</dbReference>
<dbReference type="SUPFAM" id="SSF57196">
    <property type="entry name" value="EGF/Laminin"/>
    <property type="match status" value="1"/>
</dbReference>
<evidence type="ECO:0000313" key="11">
    <source>
        <dbReference type="Proteomes" id="UP000261480"/>
    </source>
</evidence>
<dbReference type="PROSITE" id="PS00010">
    <property type="entry name" value="ASX_HYDROXYL"/>
    <property type="match status" value="1"/>
</dbReference>
<reference evidence="10" key="1">
    <citation type="submission" date="2025-08" db="UniProtKB">
        <authorList>
            <consortium name="Ensembl"/>
        </authorList>
    </citation>
    <scope>IDENTIFICATION</scope>
</reference>
<keyword evidence="4 6" id="KW-1015">Disulfide bond</keyword>
<protein>
    <recommendedName>
        <fullName evidence="12">Sushi, nidogen and EGF-like domain-containing protein 1</fullName>
    </recommendedName>
</protein>
<dbReference type="PROSITE" id="PS50026">
    <property type="entry name" value="EGF_3"/>
    <property type="match status" value="1"/>
</dbReference>
<dbReference type="PROSITE" id="PS01186">
    <property type="entry name" value="EGF_2"/>
    <property type="match status" value="1"/>
</dbReference>
<keyword evidence="5" id="KW-0325">Glycoprotein</keyword>
<evidence type="ECO:0000256" key="4">
    <source>
        <dbReference type="ARBA" id="ARBA00023157"/>
    </source>
</evidence>
<dbReference type="PANTHER" id="PTHR13802">
    <property type="entry name" value="MUCIN 4-RELATED"/>
    <property type="match status" value="1"/>
</dbReference>
<dbReference type="InterPro" id="IPR000742">
    <property type="entry name" value="EGF"/>
</dbReference>
<accession>A0A3B3WRT0</accession>
<dbReference type="PROSITE" id="PS51220">
    <property type="entry name" value="NIDO"/>
    <property type="match status" value="1"/>
</dbReference>
<dbReference type="GO" id="GO:0005509">
    <property type="term" value="F:calcium ion binding"/>
    <property type="evidence" value="ECO:0007669"/>
    <property type="project" value="InterPro"/>
</dbReference>
<dbReference type="InterPro" id="IPR051495">
    <property type="entry name" value="Epithelial_Barrier/Signaling"/>
</dbReference>
<dbReference type="Ensembl" id="ENSPMET00000007400.1">
    <property type="protein sequence ID" value="ENSPMEP00000005501.1"/>
    <property type="gene ID" value="ENSPMEG00000006987.1"/>
</dbReference>
<feature type="domain" description="EGF-like" evidence="8">
    <location>
        <begin position="268"/>
        <end position="304"/>
    </location>
</feature>
<feature type="signal peptide" evidence="7">
    <location>
        <begin position="1"/>
        <end position="22"/>
    </location>
</feature>
<dbReference type="GO" id="GO:0007160">
    <property type="term" value="P:cell-matrix adhesion"/>
    <property type="evidence" value="ECO:0007669"/>
    <property type="project" value="InterPro"/>
</dbReference>
<dbReference type="SMART" id="SM00179">
    <property type="entry name" value="EGF_CA"/>
    <property type="match status" value="1"/>
</dbReference>
<evidence type="ECO:0000256" key="5">
    <source>
        <dbReference type="ARBA" id="ARBA00023180"/>
    </source>
</evidence>
<dbReference type="SMART" id="SM00181">
    <property type="entry name" value="EGF"/>
    <property type="match status" value="1"/>
</dbReference>
<dbReference type="PANTHER" id="PTHR13802:SF59">
    <property type="entry name" value="SUSHI DOMAIN-CONTAINING PROTEIN 2"/>
    <property type="match status" value="1"/>
</dbReference>
<evidence type="ECO:0000256" key="6">
    <source>
        <dbReference type="PROSITE-ProRule" id="PRU00076"/>
    </source>
</evidence>
<comment type="caution">
    <text evidence="6">Lacks conserved residue(s) required for the propagation of feature annotation.</text>
</comment>
<feature type="disulfide bond" evidence="6">
    <location>
        <begin position="294"/>
        <end position="303"/>
    </location>
</feature>
<name>A0A3B3WRT0_9TELE</name>
<dbReference type="Pfam" id="PF12661">
    <property type="entry name" value="hEGF"/>
    <property type="match status" value="1"/>
</dbReference>
<dbReference type="InterPro" id="IPR000152">
    <property type="entry name" value="EGF-type_Asp/Asn_hydroxyl_site"/>
</dbReference>
<dbReference type="AlphaFoldDB" id="A0A3B3WRT0"/>
<evidence type="ECO:0000256" key="2">
    <source>
        <dbReference type="ARBA" id="ARBA00022729"/>
    </source>
</evidence>